<name>A0A7E4W2R9_PANRE</name>
<dbReference type="WBParaSite" id="Pan_g5614.t1">
    <property type="protein sequence ID" value="Pan_g5614.t1"/>
    <property type="gene ID" value="Pan_g5614"/>
</dbReference>
<evidence type="ECO:0000256" key="1">
    <source>
        <dbReference type="SAM" id="MobiDB-lite"/>
    </source>
</evidence>
<proteinExistence type="predicted"/>
<dbReference type="AlphaFoldDB" id="A0A7E4W2R9"/>
<dbReference type="Proteomes" id="UP000492821">
    <property type="component" value="Unassembled WGS sequence"/>
</dbReference>
<accession>A0A7E4W2R9</accession>
<keyword evidence="2" id="KW-1185">Reference proteome</keyword>
<feature type="region of interest" description="Disordered" evidence="1">
    <location>
        <begin position="1"/>
        <end position="31"/>
    </location>
</feature>
<reference evidence="2" key="1">
    <citation type="journal article" date="2013" name="Genetics">
        <title>The draft genome and transcriptome of Panagrellus redivivus are shaped by the harsh demands of a free-living lifestyle.</title>
        <authorList>
            <person name="Srinivasan J."/>
            <person name="Dillman A.R."/>
            <person name="Macchietto M.G."/>
            <person name="Heikkinen L."/>
            <person name="Lakso M."/>
            <person name="Fracchia K.M."/>
            <person name="Antoshechkin I."/>
            <person name="Mortazavi A."/>
            <person name="Wong G."/>
            <person name="Sternberg P.W."/>
        </authorList>
    </citation>
    <scope>NUCLEOTIDE SEQUENCE [LARGE SCALE GENOMIC DNA]</scope>
    <source>
        <strain evidence="2">MT8872</strain>
    </source>
</reference>
<sequence length="116" mass="13291">MARRSVSEYNGVTRQARRQHVRDKHMQKPSQAAHYVVVVARLSEERAKRLGRGAAQAKRTQSKGVKKRELSPRVLSIFDQHEPTVIKLAVLVPNLMAHKPERYGLVRESRSEGRKD</sequence>
<reference evidence="3" key="2">
    <citation type="submission" date="2020-10" db="UniProtKB">
        <authorList>
            <consortium name="WormBaseParasite"/>
        </authorList>
    </citation>
    <scope>IDENTIFICATION</scope>
</reference>
<evidence type="ECO:0000313" key="2">
    <source>
        <dbReference type="Proteomes" id="UP000492821"/>
    </source>
</evidence>
<feature type="compositionally biased region" description="Basic residues" evidence="1">
    <location>
        <begin position="15"/>
        <end position="27"/>
    </location>
</feature>
<organism evidence="2 3">
    <name type="scientific">Panagrellus redivivus</name>
    <name type="common">Microworm</name>
    <dbReference type="NCBI Taxonomy" id="6233"/>
    <lineage>
        <taxon>Eukaryota</taxon>
        <taxon>Metazoa</taxon>
        <taxon>Ecdysozoa</taxon>
        <taxon>Nematoda</taxon>
        <taxon>Chromadorea</taxon>
        <taxon>Rhabditida</taxon>
        <taxon>Tylenchina</taxon>
        <taxon>Panagrolaimomorpha</taxon>
        <taxon>Panagrolaimoidea</taxon>
        <taxon>Panagrolaimidae</taxon>
        <taxon>Panagrellus</taxon>
    </lineage>
</organism>
<evidence type="ECO:0000313" key="3">
    <source>
        <dbReference type="WBParaSite" id="Pan_g5614.t1"/>
    </source>
</evidence>
<protein>
    <submittedName>
        <fullName evidence="3">60S ribosomal protein L7</fullName>
    </submittedName>
</protein>
<feature type="region of interest" description="Disordered" evidence="1">
    <location>
        <begin position="48"/>
        <end position="69"/>
    </location>
</feature>